<dbReference type="EMBL" id="AKWH02000032">
    <property type="protein sequence ID" value="EKO51751.1"/>
    <property type="molecule type" value="Genomic_DNA"/>
</dbReference>
<proteinExistence type="predicted"/>
<comment type="caution">
    <text evidence="1">The sequence shown here is derived from an EMBL/GenBank/DDBJ whole genome shotgun (WGS) entry which is preliminary data.</text>
</comment>
<keyword evidence="2" id="KW-1185">Reference proteome</keyword>
<name>A0A828Y1Z0_9LEPT</name>
<reference evidence="1" key="1">
    <citation type="submission" date="2012-10" db="EMBL/GenBank/DDBJ databases">
        <authorList>
            <person name="Harkins D.M."/>
            <person name="Durkin A.S."/>
            <person name="Brinkac L.M."/>
            <person name="Selengut J.D."/>
            <person name="Sanka R."/>
            <person name="DePew J."/>
            <person name="Purushe J."/>
            <person name="Picardeau M."/>
            <person name="Werts C."/>
            <person name="Goarant C."/>
            <person name="Vinetz J.M."/>
            <person name="Sutton G.G."/>
            <person name="Nelson W.C."/>
            <person name="Fouts D.E."/>
        </authorList>
    </citation>
    <scope>NUCLEOTIDE SEQUENCE [LARGE SCALE GENOMIC DNA]</scope>
    <source>
        <strain evidence="1">200802841</strain>
    </source>
</reference>
<evidence type="ECO:0000313" key="2">
    <source>
        <dbReference type="Proteomes" id="UP000006339"/>
    </source>
</evidence>
<gene>
    <name evidence="1" type="ORF">LEP1GSC131_1225</name>
</gene>
<organism evidence="1 2">
    <name type="scientific">Leptospira kirschneri str. 200802841</name>
    <dbReference type="NCBI Taxonomy" id="1193047"/>
    <lineage>
        <taxon>Bacteria</taxon>
        <taxon>Pseudomonadati</taxon>
        <taxon>Spirochaetota</taxon>
        <taxon>Spirochaetia</taxon>
        <taxon>Leptospirales</taxon>
        <taxon>Leptospiraceae</taxon>
        <taxon>Leptospira</taxon>
    </lineage>
</organism>
<sequence length="42" mass="4964">MYRGSCFRAIEVTKTVHSLWIVRQIEFYNKLNLGKDFVPSIC</sequence>
<dbReference type="Proteomes" id="UP000006339">
    <property type="component" value="Unassembled WGS sequence"/>
</dbReference>
<protein>
    <submittedName>
        <fullName evidence="1">Uncharacterized protein</fullName>
    </submittedName>
</protein>
<evidence type="ECO:0000313" key="1">
    <source>
        <dbReference type="EMBL" id="EKO51751.1"/>
    </source>
</evidence>
<accession>A0A828Y1Z0</accession>
<dbReference type="AlphaFoldDB" id="A0A828Y1Z0"/>